<dbReference type="GeneID" id="37270372"/>
<feature type="compositionally biased region" description="Polar residues" evidence="1">
    <location>
        <begin position="99"/>
        <end position="111"/>
    </location>
</feature>
<evidence type="ECO:0000313" key="2">
    <source>
        <dbReference type="EMBL" id="PWN96937.1"/>
    </source>
</evidence>
<evidence type="ECO:0000256" key="1">
    <source>
        <dbReference type="SAM" id="MobiDB-lite"/>
    </source>
</evidence>
<gene>
    <name evidence="2" type="ORF">FA09DRAFT_330997</name>
</gene>
<proteinExistence type="predicted"/>
<dbReference type="AlphaFoldDB" id="A0A316Z582"/>
<keyword evidence="3" id="KW-1185">Reference proteome</keyword>
<feature type="compositionally biased region" description="Low complexity" evidence="1">
    <location>
        <begin position="50"/>
        <end position="63"/>
    </location>
</feature>
<feature type="region of interest" description="Disordered" evidence="1">
    <location>
        <begin position="17"/>
        <end position="111"/>
    </location>
</feature>
<dbReference type="EMBL" id="KZ819297">
    <property type="protein sequence ID" value="PWN96937.1"/>
    <property type="molecule type" value="Genomic_DNA"/>
</dbReference>
<dbReference type="Proteomes" id="UP000245946">
    <property type="component" value="Unassembled WGS sequence"/>
</dbReference>
<accession>A0A316Z582</accession>
<organism evidence="2 3">
    <name type="scientific">Tilletiopsis washingtonensis</name>
    <dbReference type="NCBI Taxonomy" id="58919"/>
    <lineage>
        <taxon>Eukaryota</taxon>
        <taxon>Fungi</taxon>
        <taxon>Dikarya</taxon>
        <taxon>Basidiomycota</taxon>
        <taxon>Ustilaginomycotina</taxon>
        <taxon>Exobasidiomycetes</taxon>
        <taxon>Entylomatales</taxon>
        <taxon>Entylomatales incertae sedis</taxon>
        <taxon>Tilletiopsis</taxon>
    </lineage>
</organism>
<name>A0A316Z582_9BASI</name>
<evidence type="ECO:0000313" key="3">
    <source>
        <dbReference type="Proteomes" id="UP000245946"/>
    </source>
</evidence>
<reference evidence="2 3" key="1">
    <citation type="journal article" date="2018" name="Mol. Biol. Evol.">
        <title>Broad Genomic Sampling Reveals a Smut Pathogenic Ancestry of the Fungal Clade Ustilaginomycotina.</title>
        <authorList>
            <person name="Kijpornyongpan T."/>
            <person name="Mondo S.J."/>
            <person name="Barry K."/>
            <person name="Sandor L."/>
            <person name="Lee J."/>
            <person name="Lipzen A."/>
            <person name="Pangilinan J."/>
            <person name="LaButti K."/>
            <person name="Hainaut M."/>
            <person name="Henrissat B."/>
            <person name="Grigoriev I.V."/>
            <person name="Spatafora J.W."/>
            <person name="Aime M.C."/>
        </authorList>
    </citation>
    <scope>NUCLEOTIDE SEQUENCE [LARGE SCALE GENOMIC DNA]</scope>
    <source>
        <strain evidence="2 3">MCA 4186</strain>
    </source>
</reference>
<protein>
    <submittedName>
        <fullName evidence="2">Uncharacterized protein</fullName>
    </submittedName>
</protein>
<dbReference type="RefSeq" id="XP_025597216.1">
    <property type="nucleotide sequence ID" value="XM_025742828.1"/>
</dbReference>
<sequence length="111" mass="12231">MWGNEASPLLVVATSLSRATRPRAPHREIDWPRAPGGLRSSHTHLRPPSHRSSSLPRTRPHLSYRQPASHSRRLPQLPHVPSLSTCTSKLRGQAAEQGQPRSATFHATSGL</sequence>